<dbReference type="Proteomes" id="UP001300502">
    <property type="component" value="Unassembled WGS sequence"/>
</dbReference>
<evidence type="ECO:0000313" key="1">
    <source>
        <dbReference type="EMBL" id="KAK4528870.1"/>
    </source>
</evidence>
<gene>
    <name evidence="1" type="ORF">GAYE_SCF65G6817</name>
</gene>
<proteinExistence type="predicted"/>
<protein>
    <submittedName>
        <fullName evidence="1">Uncharacterized protein</fullName>
    </submittedName>
</protein>
<evidence type="ECO:0000313" key="2">
    <source>
        <dbReference type="Proteomes" id="UP001300502"/>
    </source>
</evidence>
<name>A0AAV9IN69_9RHOD</name>
<organism evidence="1 2">
    <name type="scientific">Galdieria yellowstonensis</name>
    <dbReference type="NCBI Taxonomy" id="3028027"/>
    <lineage>
        <taxon>Eukaryota</taxon>
        <taxon>Rhodophyta</taxon>
        <taxon>Bangiophyceae</taxon>
        <taxon>Galdieriales</taxon>
        <taxon>Galdieriaceae</taxon>
        <taxon>Galdieria</taxon>
    </lineage>
</organism>
<keyword evidence="2" id="KW-1185">Reference proteome</keyword>
<accession>A0AAV9IN69</accession>
<dbReference type="AlphaFoldDB" id="A0AAV9IN69"/>
<reference evidence="1 2" key="1">
    <citation type="submission" date="2022-07" db="EMBL/GenBank/DDBJ databases">
        <title>Genome-wide signatures of adaptation to extreme environments.</title>
        <authorList>
            <person name="Cho C.H."/>
            <person name="Yoon H.S."/>
        </authorList>
    </citation>
    <scope>NUCLEOTIDE SEQUENCE [LARGE SCALE GENOMIC DNA]</scope>
    <source>
        <strain evidence="1 2">108.79 E11</strain>
    </source>
</reference>
<sequence length="221" mass="25532">MRKSVLLHIYLVWKGFDELHVTMKKLILSHFCCVQFGLRYALTESGQDSAYVFDLLTDLGLCRRECSKLGARDMYQVWIPKLLASFLETQFRTDTLSALLFHTVRFVATKFYLSFALRHYENLLLSTLSRLSPVWSKMNLEFPADLAAFHVMPSIRFQEASEEQGGSSRKRTTFGPSDWENLMAIENSSLKDMVSSLDQMTTKRLSFVEDIMSPNKSRRIC</sequence>
<dbReference type="EMBL" id="JANCYU010000070">
    <property type="protein sequence ID" value="KAK4528870.1"/>
    <property type="molecule type" value="Genomic_DNA"/>
</dbReference>
<comment type="caution">
    <text evidence="1">The sequence shown here is derived from an EMBL/GenBank/DDBJ whole genome shotgun (WGS) entry which is preliminary data.</text>
</comment>